<feature type="domain" description="Fumarylacetoacetase-like C-terminal" evidence="3">
    <location>
        <begin position="79"/>
        <end position="295"/>
    </location>
</feature>
<keyword evidence="2" id="KW-0479">Metal-binding</keyword>
<dbReference type="GO" id="GO:0046872">
    <property type="term" value="F:metal ion binding"/>
    <property type="evidence" value="ECO:0007669"/>
    <property type="project" value="UniProtKB-KW"/>
</dbReference>
<proteinExistence type="inferred from homology"/>
<geneLocation type="plasmid" evidence="4 5">
    <name>pPDG4</name>
</geneLocation>
<evidence type="ECO:0000313" key="4">
    <source>
        <dbReference type="EMBL" id="AII11421.1"/>
    </source>
</evidence>
<protein>
    <submittedName>
        <fullName evidence="4">2-hydroxyhepta-2,4-diene-1,7-dioate isomerase</fullName>
    </submittedName>
</protein>
<keyword evidence="4" id="KW-0614">Plasmid</keyword>
<accession>A0A076F096</accession>
<dbReference type="Pfam" id="PF01557">
    <property type="entry name" value="FAA_hydrolase"/>
    <property type="match status" value="1"/>
</dbReference>
<reference evidence="4 5" key="1">
    <citation type="submission" date="2014-07" db="EMBL/GenBank/DDBJ databases">
        <title>Genome Sequence of Rhodococcus opacus Strain R7, a Biodegrader of Mono- and Polycyclic Aromatic Hydrocarbons.</title>
        <authorList>
            <person name="Di Gennaro P."/>
            <person name="Zampolli J."/>
            <person name="Presti I."/>
            <person name="Cappelletti M."/>
            <person name="D'Ursi P."/>
            <person name="Orro A."/>
            <person name="Mezzelani A."/>
            <person name="Milanesi L."/>
        </authorList>
    </citation>
    <scope>NUCLEOTIDE SEQUENCE [LARGE SCALE GENOMIC DNA]</scope>
    <source>
        <strain evidence="4 5">R7</strain>
        <plasmid evidence="4">pPDG4</plasmid>
    </source>
</reference>
<dbReference type="SUPFAM" id="SSF56529">
    <property type="entry name" value="FAH"/>
    <property type="match status" value="1"/>
</dbReference>
<comment type="similarity">
    <text evidence="1">Belongs to the FAH family.</text>
</comment>
<dbReference type="PANTHER" id="PTHR42796:SF4">
    <property type="entry name" value="FUMARYLACETOACETATE HYDROLASE DOMAIN-CONTAINING PROTEIN 2A"/>
    <property type="match status" value="1"/>
</dbReference>
<dbReference type="Proteomes" id="UP000028488">
    <property type="component" value="Plasmid pPDG4"/>
</dbReference>
<dbReference type="FunFam" id="3.90.850.10:FF:000002">
    <property type="entry name" value="2-hydroxyhepta-2,4-diene-1,7-dioate isomerase"/>
    <property type="match status" value="1"/>
</dbReference>
<gene>
    <name evidence="4" type="ORF">EP51_46360</name>
</gene>
<dbReference type="AlphaFoldDB" id="A0A076F096"/>
<organism evidence="4 5">
    <name type="scientific">Rhodococcus opacus</name>
    <name type="common">Nocardia opaca</name>
    <dbReference type="NCBI Taxonomy" id="37919"/>
    <lineage>
        <taxon>Bacteria</taxon>
        <taxon>Bacillati</taxon>
        <taxon>Actinomycetota</taxon>
        <taxon>Actinomycetes</taxon>
        <taxon>Mycobacteriales</taxon>
        <taxon>Nocardiaceae</taxon>
        <taxon>Rhodococcus</taxon>
    </lineage>
</organism>
<sequence>MTSTTWSLVQYSTGGDEVRLGFSADGLVRSAPAELAGLDTMTVLRDWSRYKALLTDLDVDALPVVEDATLLAPLTYPNTVLCAGVNYYDHAEEMGTARPNPAAEPFFFLKSPTTTITGHDTNIAIYDDGRSRVDWEAELGVVIGEECTGVSPDEAARYIAGYVVANDISDRGVFHRDGAVFPAFEWDWVGHKSQNSFCPIGPGIVPAWHVPDPHALKIRLDVNGTVKQDSDTSQMVTNVYQLISAASRIMTLAPGDVILTGTPAGVGMPRQDFLHDGDVVTVEIEGIGTLTNTIVLK</sequence>
<dbReference type="GO" id="GO:0019752">
    <property type="term" value="P:carboxylic acid metabolic process"/>
    <property type="evidence" value="ECO:0007669"/>
    <property type="project" value="UniProtKB-ARBA"/>
</dbReference>
<dbReference type="PANTHER" id="PTHR42796">
    <property type="entry name" value="FUMARYLACETOACETATE HYDROLASE DOMAIN-CONTAINING PROTEIN 2A-RELATED"/>
    <property type="match status" value="1"/>
</dbReference>
<dbReference type="EMBL" id="CP008951">
    <property type="protein sequence ID" value="AII11421.1"/>
    <property type="molecule type" value="Genomic_DNA"/>
</dbReference>
<dbReference type="GO" id="GO:0016853">
    <property type="term" value="F:isomerase activity"/>
    <property type="evidence" value="ECO:0007669"/>
    <property type="project" value="UniProtKB-KW"/>
</dbReference>
<keyword evidence="4" id="KW-0413">Isomerase</keyword>
<dbReference type="Gene3D" id="3.90.850.10">
    <property type="entry name" value="Fumarylacetoacetase-like, C-terminal domain"/>
    <property type="match status" value="1"/>
</dbReference>
<name>A0A076F096_RHOOP</name>
<evidence type="ECO:0000259" key="3">
    <source>
        <dbReference type="Pfam" id="PF01557"/>
    </source>
</evidence>
<evidence type="ECO:0000256" key="2">
    <source>
        <dbReference type="ARBA" id="ARBA00022723"/>
    </source>
</evidence>
<dbReference type="InterPro" id="IPR051121">
    <property type="entry name" value="FAH"/>
</dbReference>
<dbReference type="RefSeq" id="WP_128644206.1">
    <property type="nucleotide sequence ID" value="NZ_CP008951.1"/>
</dbReference>
<dbReference type="InterPro" id="IPR036663">
    <property type="entry name" value="Fumarylacetoacetase_C_sf"/>
</dbReference>
<dbReference type="InterPro" id="IPR011234">
    <property type="entry name" value="Fumarylacetoacetase-like_C"/>
</dbReference>
<evidence type="ECO:0000256" key="1">
    <source>
        <dbReference type="ARBA" id="ARBA00010211"/>
    </source>
</evidence>
<evidence type="ECO:0000313" key="5">
    <source>
        <dbReference type="Proteomes" id="UP000028488"/>
    </source>
</evidence>